<dbReference type="Pfam" id="PF05305">
    <property type="entry name" value="DUF732"/>
    <property type="match status" value="1"/>
</dbReference>
<keyword evidence="1" id="KW-1133">Transmembrane helix</keyword>
<dbReference type="Proteomes" id="UP000009159">
    <property type="component" value="Chromosome"/>
</dbReference>
<dbReference type="eggNOG" id="ENOG5031Q3X">
    <property type="taxonomic scope" value="Bacteria"/>
</dbReference>
<sequence length="135" mass="14299">MPDRHSVLRARTAVDVFAEVRFGLQRLDPPGIDMTTLTRLSAIAAMAAAAAVALAASAAAAPQDAVFLDRLQKVGITSSNPYATVHGGYDVCRQLDLGTPHSQIVGFVLSDNPDLDWDSAADYVVLANMTYCPPV</sequence>
<feature type="transmembrane region" description="Helical" evidence="1">
    <location>
        <begin position="40"/>
        <end position="61"/>
    </location>
</feature>
<keyword evidence="1" id="KW-0812">Transmembrane</keyword>
<organism evidence="3 4">
    <name type="scientific">Mycolicibacterium vanbaalenii (strain DSM 7251 / JCM 13017 / BCRC 16820 / KCTC 9966 / NRRL B-24157 / PYR-1)</name>
    <name type="common">Mycobacterium vanbaalenii</name>
    <dbReference type="NCBI Taxonomy" id="350058"/>
    <lineage>
        <taxon>Bacteria</taxon>
        <taxon>Bacillati</taxon>
        <taxon>Actinomycetota</taxon>
        <taxon>Actinomycetes</taxon>
        <taxon>Mycobacteriales</taxon>
        <taxon>Mycobacteriaceae</taxon>
        <taxon>Mycolicibacterium</taxon>
    </lineage>
</organism>
<protein>
    <recommendedName>
        <fullName evidence="2">DUF732 domain-containing protein</fullName>
    </recommendedName>
</protein>
<evidence type="ECO:0000256" key="1">
    <source>
        <dbReference type="SAM" id="Phobius"/>
    </source>
</evidence>
<dbReference type="RefSeq" id="WP_011778397.1">
    <property type="nucleotide sequence ID" value="NC_008726.1"/>
</dbReference>
<evidence type="ECO:0000313" key="3">
    <source>
        <dbReference type="EMBL" id="ABM11963.1"/>
    </source>
</evidence>
<name>A1T463_MYCVP</name>
<evidence type="ECO:0000259" key="2">
    <source>
        <dbReference type="Pfam" id="PF05305"/>
    </source>
</evidence>
<accession>A1T463</accession>
<keyword evidence="4" id="KW-1185">Reference proteome</keyword>
<dbReference type="AlphaFoldDB" id="A1T463"/>
<dbReference type="EMBL" id="CP000511">
    <property type="protein sequence ID" value="ABM11963.1"/>
    <property type="molecule type" value="Genomic_DNA"/>
</dbReference>
<proteinExistence type="predicted"/>
<gene>
    <name evidence="3" type="ordered locus">Mvan_1127</name>
</gene>
<reference evidence="3" key="1">
    <citation type="submission" date="2006-12" db="EMBL/GenBank/DDBJ databases">
        <title>Complete sequence of Mycobacterium vanbaalenii PYR-1.</title>
        <authorList>
            <consortium name="US DOE Joint Genome Institute"/>
            <person name="Copeland A."/>
            <person name="Lucas S."/>
            <person name="Lapidus A."/>
            <person name="Barry K."/>
            <person name="Detter J.C."/>
            <person name="Glavina del Rio T."/>
            <person name="Hammon N."/>
            <person name="Israni S."/>
            <person name="Dalin E."/>
            <person name="Tice H."/>
            <person name="Pitluck S."/>
            <person name="Singan V."/>
            <person name="Schmutz J."/>
            <person name="Larimer F."/>
            <person name="Land M."/>
            <person name="Hauser L."/>
            <person name="Kyrpides N."/>
            <person name="Anderson I.J."/>
            <person name="Miller C."/>
            <person name="Richardson P."/>
        </authorList>
    </citation>
    <scope>NUCLEOTIDE SEQUENCE [LARGE SCALE GENOMIC DNA]</scope>
    <source>
        <strain evidence="3">PYR-1</strain>
    </source>
</reference>
<dbReference type="KEGG" id="mva:Mvan_1127"/>
<evidence type="ECO:0000313" key="4">
    <source>
        <dbReference type="Proteomes" id="UP000009159"/>
    </source>
</evidence>
<dbReference type="InterPro" id="IPR007969">
    <property type="entry name" value="DUF732"/>
</dbReference>
<feature type="domain" description="DUF732" evidence="2">
    <location>
        <begin position="64"/>
        <end position="133"/>
    </location>
</feature>
<keyword evidence="1" id="KW-0472">Membrane</keyword>
<dbReference type="HOGENOM" id="CLU_135573_1_0_11"/>